<comment type="subcellular location">
    <subcellularLocation>
        <location evidence="1">Cell membrane</location>
        <topology evidence="1">Multi-pass membrane protein</topology>
    </subcellularLocation>
</comment>
<dbReference type="Proteomes" id="UP000549913">
    <property type="component" value="Unassembled WGS sequence"/>
</dbReference>
<dbReference type="Pfam" id="PF02653">
    <property type="entry name" value="BPD_transp_2"/>
    <property type="match status" value="1"/>
</dbReference>
<sequence>MKIVLRASESRWLAPAAVLAAVVLTLLLTAGPIRLAGANPIAAYQRYLVTPLTTPSGIGEVLLSTTPLIFTGLAVAIAFRVGYYNIGAEGQFLAGAIAATVPGLALPGLPPLVALPLALGAGALGGLLWALVPALLKRHANIDEVVTTLLLNPVALLLVQGLLNGPWRNSETGFPDSDRYGAGYTLPTLVDGSRVHWGLVVGLLLVVVAFVVMSFTPLGLRLRAAGQSPAAARFSGIRVSSLQFRSALVSGGIAGLGGASQVLGVQHQLTASISNGYGYTGVVVATLGALTAGGVLLVALLLGDIAVGAQNASITLQLPTQMGAIVSSTLLLAVVALLAARRYRLAFTRRAGSRREGS</sequence>
<dbReference type="InterPro" id="IPR001851">
    <property type="entry name" value="ABC_transp_permease"/>
</dbReference>
<feature type="transmembrane region" description="Helical" evidence="6">
    <location>
        <begin position="90"/>
        <end position="109"/>
    </location>
</feature>
<evidence type="ECO:0000256" key="2">
    <source>
        <dbReference type="ARBA" id="ARBA00022475"/>
    </source>
</evidence>
<dbReference type="RefSeq" id="WP_179546992.1">
    <property type="nucleotide sequence ID" value="NZ_BSEW01000001.1"/>
</dbReference>
<dbReference type="CDD" id="cd06580">
    <property type="entry name" value="TM_PBP1_transp_TpRbsC_like"/>
    <property type="match status" value="1"/>
</dbReference>
<name>A0A852SM01_9MICO</name>
<feature type="transmembrane region" description="Helical" evidence="6">
    <location>
        <begin position="62"/>
        <end position="83"/>
    </location>
</feature>
<keyword evidence="4 6" id="KW-1133">Transmembrane helix</keyword>
<feature type="transmembrane region" description="Helical" evidence="6">
    <location>
        <begin position="115"/>
        <end position="136"/>
    </location>
</feature>
<keyword evidence="5 6" id="KW-0472">Membrane</keyword>
<keyword evidence="7" id="KW-0762">Sugar transport</keyword>
<keyword evidence="7" id="KW-0813">Transport</keyword>
<dbReference type="GO" id="GO:0022857">
    <property type="term" value="F:transmembrane transporter activity"/>
    <property type="evidence" value="ECO:0007669"/>
    <property type="project" value="InterPro"/>
</dbReference>
<dbReference type="EMBL" id="JACCBM010000001">
    <property type="protein sequence ID" value="NYD69719.1"/>
    <property type="molecule type" value="Genomic_DNA"/>
</dbReference>
<evidence type="ECO:0000256" key="3">
    <source>
        <dbReference type="ARBA" id="ARBA00022692"/>
    </source>
</evidence>
<dbReference type="GO" id="GO:0005886">
    <property type="term" value="C:plasma membrane"/>
    <property type="evidence" value="ECO:0007669"/>
    <property type="project" value="UniProtKB-SubCell"/>
</dbReference>
<evidence type="ECO:0000256" key="4">
    <source>
        <dbReference type="ARBA" id="ARBA00022989"/>
    </source>
</evidence>
<dbReference type="AlphaFoldDB" id="A0A852SM01"/>
<feature type="transmembrane region" description="Helical" evidence="6">
    <location>
        <begin position="277"/>
        <end position="302"/>
    </location>
</feature>
<evidence type="ECO:0000313" key="7">
    <source>
        <dbReference type="EMBL" id="NYD69719.1"/>
    </source>
</evidence>
<dbReference type="PANTHER" id="PTHR47089">
    <property type="entry name" value="ABC TRANSPORTER, PERMEASE PROTEIN"/>
    <property type="match status" value="1"/>
</dbReference>
<feature type="transmembrane region" description="Helical" evidence="6">
    <location>
        <begin position="195"/>
        <end position="215"/>
    </location>
</feature>
<evidence type="ECO:0000256" key="1">
    <source>
        <dbReference type="ARBA" id="ARBA00004651"/>
    </source>
</evidence>
<evidence type="ECO:0000256" key="5">
    <source>
        <dbReference type="ARBA" id="ARBA00023136"/>
    </source>
</evidence>
<evidence type="ECO:0000313" key="8">
    <source>
        <dbReference type="Proteomes" id="UP000549913"/>
    </source>
</evidence>
<dbReference type="PANTHER" id="PTHR47089:SF1">
    <property type="entry name" value="GUANOSINE ABC TRANSPORTER PERMEASE PROTEIN NUPP"/>
    <property type="match status" value="1"/>
</dbReference>
<feature type="transmembrane region" description="Helical" evidence="6">
    <location>
        <begin position="145"/>
        <end position="163"/>
    </location>
</feature>
<accession>A0A852SM01</accession>
<keyword evidence="2" id="KW-1003">Cell membrane</keyword>
<comment type="caution">
    <text evidence="7">The sequence shown here is derived from an EMBL/GenBank/DDBJ whole genome shotgun (WGS) entry which is preliminary data.</text>
</comment>
<keyword evidence="8" id="KW-1185">Reference proteome</keyword>
<protein>
    <submittedName>
        <fullName evidence="7">Simple sugar transport system permease protein</fullName>
    </submittedName>
</protein>
<organism evidence="7 8">
    <name type="scientific">Herbiconiux flava</name>
    <dbReference type="NCBI Taxonomy" id="881268"/>
    <lineage>
        <taxon>Bacteria</taxon>
        <taxon>Bacillati</taxon>
        <taxon>Actinomycetota</taxon>
        <taxon>Actinomycetes</taxon>
        <taxon>Micrococcales</taxon>
        <taxon>Microbacteriaceae</taxon>
        <taxon>Herbiconiux</taxon>
    </lineage>
</organism>
<keyword evidence="3 6" id="KW-0812">Transmembrane</keyword>
<reference evidence="7 8" key="1">
    <citation type="submission" date="2020-07" db="EMBL/GenBank/DDBJ databases">
        <title>Sequencing the genomes of 1000 actinobacteria strains.</title>
        <authorList>
            <person name="Klenk H.-P."/>
        </authorList>
    </citation>
    <scope>NUCLEOTIDE SEQUENCE [LARGE SCALE GENOMIC DNA]</scope>
    <source>
        <strain evidence="7 8">DSM 26474</strain>
    </source>
</reference>
<evidence type="ECO:0000256" key="6">
    <source>
        <dbReference type="SAM" id="Phobius"/>
    </source>
</evidence>
<feature type="transmembrane region" description="Helical" evidence="6">
    <location>
        <begin position="322"/>
        <end position="340"/>
    </location>
</feature>
<gene>
    <name evidence="7" type="ORF">BJ984_000877</name>
</gene>
<proteinExistence type="predicted"/>